<dbReference type="SUPFAM" id="SSF55729">
    <property type="entry name" value="Acyl-CoA N-acyltransferases (Nat)"/>
    <property type="match status" value="1"/>
</dbReference>
<organism evidence="2 3">
    <name type="scientific">Roseibium aggregatum</name>
    <dbReference type="NCBI Taxonomy" id="187304"/>
    <lineage>
        <taxon>Bacteria</taxon>
        <taxon>Pseudomonadati</taxon>
        <taxon>Pseudomonadota</taxon>
        <taxon>Alphaproteobacteria</taxon>
        <taxon>Hyphomicrobiales</taxon>
        <taxon>Stappiaceae</taxon>
        <taxon>Roseibium</taxon>
    </lineage>
</organism>
<dbReference type="InterPro" id="IPR000182">
    <property type="entry name" value="GNAT_dom"/>
</dbReference>
<accession>A0A0M6YB10</accession>
<dbReference type="AlphaFoldDB" id="A0A0M6YB10"/>
<dbReference type="CDD" id="cd04301">
    <property type="entry name" value="NAT_SF"/>
    <property type="match status" value="1"/>
</dbReference>
<dbReference type="InterPro" id="IPR016181">
    <property type="entry name" value="Acyl_CoA_acyltransferase"/>
</dbReference>
<dbReference type="GO" id="GO:0016747">
    <property type="term" value="F:acyltransferase activity, transferring groups other than amino-acyl groups"/>
    <property type="evidence" value="ECO:0007669"/>
    <property type="project" value="InterPro"/>
</dbReference>
<dbReference type="PROSITE" id="PS51186">
    <property type="entry name" value="GNAT"/>
    <property type="match status" value="1"/>
</dbReference>
<sequence length="160" mass="17584">MTDKTYQIRPFAPGDGDALAAIYQGAVDQIARVDYSEIQRSAWLSIAPTGDMMETAYGDGRLALVAVDHDARVIGFSDLKEDGHIQFLYVDPGAAGRGVGSSLIRALEGAARQRGLCRLYSEASETALPVFLKQGFERLHRRDLKIGDVDIHNYSVEKRL</sequence>
<evidence type="ECO:0000259" key="1">
    <source>
        <dbReference type="PROSITE" id="PS51186"/>
    </source>
</evidence>
<dbReference type="EMBL" id="CXST01000004">
    <property type="protein sequence ID" value="CTQ46703.1"/>
    <property type="molecule type" value="Genomic_DNA"/>
</dbReference>
<protein>
    <submittedName>
        <fullName evidence="2">Putative N-acetyltransferase YafP</fullName>
        <ecNumber evidence="2">2.3.1.-</ecNumber>
    </submittedName>
</protein>
<reference evidence="3" key="1">
    <citation type="submission" date="2015-07" db="EMBL/GenBank/DDBJ databases">
        <authorList>
            <person name="Rodrigo-Torres Lidia"/>
            <person name="Arahal R.David."/>
        </authorList>
    </citation>
    <scope>NUCLEOTIDE SEQUENCE [LARGE SCALE GENOMIC DNA]</scope>
    <source>
        <strain evidence="3">CECT 4801</strain>
    </source>
</reference>
<gene>
    <name evidence="2" type="primary">yafP</name>
    <name evidence="2" type="ORF">LAL4801_05162</name>
</gene>
<proteinExistence type="predicted"/>
<dbReference type="RefSeq" id="WP_055660731.1">
    <property type="nucleotide sequence ID" value="NZ_CXST01000004.1"/>
</dbReference>
<feature type="domain" description="N-acetyltransferase" evidence="1">
    <location>
        <begin position="6"/>
        <end position="160"/>
    </location>
</feature>
<dbReference type="Pfam" id="PF13673">
    <property type="entry name" value="Acetyltransf_10"/>
    <property type="match status" value="1"/>
</dbReference>
<dbReference type="PANTHER" id="PTHR43451:SF1">
    <property type="entry name" value="ACETYLTRANSFERASE"/>
    <property type="match status" value="1"/>
</dbReference>
<dbReference type="InterPro" id="IPR052564">
    <property type="entry name" value="N-acetyltrans/Recomb-assoc"/>
</dbReference>
<name>A0A0M6YB10_9HYPH</name>
<dbReference type="OrthoDB" id="9789081at2"/>
<evidence type="ECO:0000313" key="3">
    <source>
        <dbReference type="Proteomes" id="UP000048926"/>
    </source>
</evidence>
<evidence type="ECO:0000313" key="2">
    <source>
        <dbReference type="EMBL" id="CTQ46703.1"/>
    </source>
</evidence>
<keyword evidence="3" id="KW-1185">Reference proteome</keyword>
<dbReference type="PANTHER" id="PTHR43451">
    <property type="entry name" value="ACETYLTRANSFERASE (GNAT) FAMILY PROTEIN"/>
    <property type="match status" value="1"/>
</dbReference>
<dbReference type="Proteomes" id="UP000048926">
    <property type="component" value="Unassembled WGS sequence"/>
</dbReference>
<keyword evidence="2" id="KW-0808">Transferase</keyword>
<keyword evidence="2" id="KW-0012">Acyltransferase</keyword>
<dbReference type="EC" id="2.3.1.-" evidence="2"/>
<dbReference type="Gene3D" id="3.40.630.30">
    <property type="match status" value="1"/>
</dbReference>